<accession>A0A1Z5H4B1</accession>
<dbReference type="InterPro" id="IPR001653">
    <property type="entry name" value="DAP_epimerase_DapF"/>
</dbReference>
<keyword evidence="6 8" id="KW-0413">Isomerase</keyword>
<comment type="similarity">
    <text evidence="2 8">Belongs to the diaminopimelate epimerase family.</text>
</comment>
<dbReference type="PROSITE" id="PS01326">
    <property type="entry name" value="DAP_EPIMERASE"/>
    <property type="match status" value="1"/>
</dbReference>
<evidence type="ECO:0000256" key="4">
    <source>
        <dbReference type="ARBA" id="ARBA00022605"/>
    </source>
</evidence>
<evidence type="ECO:0000256" key="8">
    <source>
        <dbReference type="HAMAP-Rule" id="MF_00197"/>
    </source>
</evidence>
<dbReference type="InterPro" id="IPR018510">
    <property type="entry name" value="DAP_epimerase_AS"/>
</dbReference>
<keyword evidence="11" id="KW-1185">Reference proteome</keyword>
<dbReference type="Gene3D" id="3.10.310.10">
    <property type="entry name" value="Diaminopimelate Epimerase, Chain A, domain 1"/>
    <property type="match status" value="2"/>
</dbReference>
<comment type="caution">
    <text evidence="10">The sequence shown here is derived from an EMBL/GenBank/DDBJ whole genome shotgun (WGS) entry which is preliminary data.</text>
</comment>
<evidence type="ECO:0000313" key="11">
    <source>
        <dbReference type="Proteomes" id="UP000198402"/>
    </source>
</evidence>
<feature type="active site" description="Proton donor" evidence="8">
    <location>
        <position position="80"/>
    </location>
</feature>
<protein>
    <recommendedName>
        <fullName evidence="3 8">Diaminopimelate epimerase</fullName>
        <shortName evidence="8">DAP epimerase</shortName>
        <ecNumber evidence="3 8">5.1.1.7</ecNumber>
    </recommendedName>
    <alternativeName>
        <fullName evidence="8">PLP-independent amino acid racemase</fullName>
    </alternativeName>
</protein>
<sequence>MVQLRKVHGSENHFFLLDQTTLDQPLNDGELAALAQQVTNPQTGILDGADGLLVVNSSAHANVLGQMRVINADGSEASMCGNGLRTVSRYLAEKNHTNQFKVETLTADLQVSRQNDLAPDVPAFSVEISPVRFKPADFPFTNLGDGALIDQPVPAFAAGLNFTAIAVPNPHLISFVDEDTMNSDILGKLGAHLNGHNDYFPDGVNVSFAQILGKNQLFVRTYERGVGFTNACGTGMSATSLAFAMTHPHLGQFDHTITVYNPGGMVKTKVHQAADRYWIDLIGNATQTHLIEVDEAQLHGANVTTETATIEPTTEETAYLKFVDQLPKVSAIAVKK</sequence>
<reference evidence="10 11" key="1">
    <citation type="submission" date="2015-11" db="EMBL/GenBank/DDBJ databases">
        <title>Draft genome sequences of new species of the genus Lactobacillus isolated from orchardgrass silage.</title>
        <authorList>
            <person name="Tohno M."/>
            <person name="Tanizawa Y."/>
            <person name="Arita M."/>
        </authorList>
    </citation>
    <scope>NUCLEOTIDE SEQUENCE [LARGE SCALE GENOMIC DNA]</scope>
    <source>
        <strain evidence="10 11">IWT126</strain>
    </source>
</reference>
<gene>
    <name evidence="8 10" type="primary">dapF</name>
    <name evidence="10" type="ORF">IWT126_00020</name>
</gene>
<dbReference type="Pfam" id="PF01678">
    <property type="entry name" value="DAP_epimerase"/>
    <property type="match status" value="2"/>
</dbReference>
<feature type="active site" evidence="9">
    <location>
        <position position="80"/>
    </location>
</feature>
<dbReference type="Proteomes" id="UP000198402">
    <property type="component" value="Unassembled WGS sequence"/>
</dbReference>
<dbReference type="GO" id="GO:0009089">
    <property type="term" value="P:lysine biosynthetic process via diaminopimelate"/>
    <property type="evidence" value="ECO:0007669"/>
    <property type="project" value="UniProtKB-UniRule"/>
</dbReference>
<dbReference type="SUPFAM" id="SSF54506">
    <property type="entry name" value="Diaminopimelate epimerase-like"/>
    <property type="match status" value="2"/>
</dbReference>
<comment type="subcellular location">
    <subcellularLocation>
        <location evidence="8">Cytoplasm</location>
    </subcellularLocation>
</comment>
<evidence type="ECO:0000256" key="7">
    <source>
        <dbReference type="ARBA" id="ARBA00051712"/>
    </source>
</evidence>
<feature type="site" description="Could be important to modulate the pK values of the two catalytic cysteine residues" evidence="8">
    <location>
        <position position="171"/>
    </location>
</feature>
<dbReference type="GO" id="GO:0005829">
    <property type="term" value="C:cytosol"/>
    <property type="evidence" value="ECO:0007669"/>
    <property type="project" value="TreeGrafter"/>
</dbReference>
<dbReference type="HAMAP" id="MF_00197">
    <property type="entry name" value="DAP_epimerase"/>
    <property type="match status" value="1"/>
</dbReference>
<dbReference type="GO" id="GO:0008837">
    <property type="term" value="F:diaminopimelate epimerase activity"/>
    <property type="evidence" value="ECO:0007669"/>
    <property type="project" value="UniProtKB-UniRule"/>
</dbReference>
<comment type="subunit">
    <text evidence="8">Homodimer.</text>
</comment>
<feature type="binding site" evidence="8">
    <location>
        <begin position="223"/>
        <end position="224"/>
    </location>
    <ligand>
        <name>substrate</name>
    </ligand>
</feature>
<feature type="site" description="Could be important to modulate the pK values of the two catalytic cysteine residues" evidence="8">
    <location>
        <position position="223"/>
    </location>
</feature>
<evidence type="ECO:0000256" key="9">
    <source>
        <dbReference type="PROSITE-ProRule" id="PRU10125"/>
    </source>
</evidence>
<dbReference type="PANTHER" id="PTHR31689">
    <property type="entry name" value="DIAMINOPIMELATE EPIMERASE, CHLOROPLASTIC"/>
    <property type="match status" value="1"/>
</dbReference>
<dbReference type="STRING" id="1302250.GCA_001313225_00026"/>
<dbReference type="UniPathway" id="UPA00034">
    <property type="reaction ID" value="UER00025"/>
</dbReference>
<dbReference type="OrthoDB" id="9805408at2"/>
<comment type="pathway">
    <text evidence="1 8">Amino-acid biosynthesis; L-lysine biosynthesis via DAP pathway; DL-2,6-diaminopimelate from LL-2,6-diaminopimelate: step 1/1.</text>
</comment>
<comment type="catalytic activity">
    <reaction evidence="7 8">
        <text>(2S,6S)-2,6-diaminopimelate = meso-2,6-diaminopimelate</text>
        <dbReference type="Rhea" id="RHEA:15393"/>
        <dbReference type="ChEBI" id="CHEBI:57609"/>
        <dbReference type="ChEBI" id="CHEBI:57791"/>
        <dbReference type="EC" id="5.1.1.7"/>
    </reaction>
</comment>
<feature type="binding site" evidence="8">
    <location>
        <position position="71"/>
    </location>
    <ligand>
        <name>substrate</name>
    </ligand>
</feature>
<keyword evidence="4 8" id="KW-0028">Amino-acid biosynthesis</keyword>
<organism evidence="10 11">
    <name type="scientific">Secundilactobacillus silagei JCM 19001</name>
    <dbReference type="NCBI Taxonomy" id="1302250"/>
    <lineage>
        <taxon>Bacteria</taxon>
        <taxon>Bacillati</taxon>
        <taxon>Bacillota</taxon>
        <taxon>Bacilli</taxon>
        <taxon>Lactobacillales</taxon>
        <taxon>Lactobacillaceae</taxon>
        <taxon>Secundilactobacillus</taxon>
    </lineage>
</organism>
<evidence type="ECO:0000256" key="3">
    <source>
        <dbReference type="ARBA" id="ARBA00013080"/>
    </source>
</evidence>
<feature type="binding site" evidence="8">
    <location>
        <begin position="81"/>
        <end position="82"/>
    </location>
    <ligand>
        <name>substrate</name>
    </ligand>
</feature>
<feature type="binding site" evidence="8">
    <location>
        <position position="205"/>
    </location>
    <ligand>
        <name>substrate</name>
    </ligand>
</feature>
<keyword evidence="5 8" id="KW-0457">Lysine biosynthesis</keyword>
<evidence type="ECO:0000256" key="1">
    <source>
        <dbReference type="ARBA" id="ARBA00005196"/>
    </source>
</evidence>
<proteinExistence type="inferred from homology"/>
<dbReference type="RefSeq" id="WP_089135949.1">
    <property type="nucleotide sequence ID" value="NZ_BCMG01000001.1"/>
</dbReference>
<evidence type="ECO:0000256" key="6">
    <source>
        <dbReference type="ARBA" id="ARBA00023235"/>
    </source>
</evidence>
<dbReference type="AlphaFoldDB" id="A0A1Z5H4B1"/>
<evidence type="ECO:0000313" key="10">
    <source>
        <dbReference type="EMBL" id="GAT17764.1"/>
    </source>
</evidence>
<comment type="function">
    <text evidence="8">Catalyzes the stereoinversion of LL-2,6-diaminopimelate (L,L-DAP) to meso-diaminopimelate (meso-DAP), a precursor of L-lysine and an essential component of the bacterial peptidoglycan.</text>
</comment>
<dbReference type="EMBL" id="BCMG01000001">
    <property type="protein sequence ID" value="GAT17764.1"/>
    <property type="molecule type" value="Genomic_DNA"/>
</dbReference>
<feature type="binding site" evidence="8">
    <location>
        <position position="12"/>
    </location>
    <ligand>
        <name>substrate</name>
    </ligand>
</feature>
<evidence type="ECO:0000256" key="5">
    <source>
        <dbReference type="ARBA" id="ARBA00023154"/>
    </source>
</evidence>
<dbReference type="PANTHER" id="PTHR31689:SF0">
    <property type="entry name" value="DIAMINOPIMELATE EPIMERASE"/>
    <property type="match status" value="1"/>
</dbReference>
<keyword evidence="8" id="KW-0963">Cytoplasm</keyword>
<name>A0A1Z5H4B1_9LACO</name>
<comment type="caution">
    <text evidence="8">Lacks conserved residue(s) required for the propagation of feature annotation.</text>
</comment>
<feature type="active site" description="Proton acceptor" evidence="8">
    <location>
        <position position="232"/>
    </location>
</feature>
<evidence type="ECO:0000256" key="2">
    <source>
        <dbReference type="ARBA" id="ARBA00010219"/>
    </source>
</evidence>
<dbReference type="EC" id="5.1.1.7" evidence="3 8"/>
<dbReference type="NCBIfam" id="TIGR00652">
    <property type="entry name" value="DapF"/>
    <property type="match status" value="1"/>
</dbReference>
<feature type="binding site" evidence="8">
    <location>
        <begin position="233"/>
        <end position="234"/>
    </location>
    <ligand>
        <name>substrate</name>
    </ligand>
</feature>
<feature type="binding site" evidence="8">
    <location>
        <position position="169"/>
    </location>
    <ligand>
        <name>substrate</name>
    </ligand>
</feature>